<feature type="transmembrane region" description="Helical" evidence="1">
    <location>
        <begin position="424"/>
        <end position="445"/>
    </location>
</feature>
<feature type="transmembrane region" description="Helical" evidence="1">
    <location>
        <begin position="517"/>
        <end position="537"/>
    </location>
</feature>
<keyword evidence="1" id="KW-1133">Transmembrane helix</keyword>
<feature type="transmembrane region" description="Helical" evidence="1">
    <location>
        <begin position="353"/>
        <end position="375"/>
    </location>
</feature>
<dbReference type="SUPFAM" id="SSF82866">
    <property type="entry name" value="Multidrug efflux transporter AcrB transmembrane domain"/>
    <property type="match status" value="2"/>
</dbReference>
<name>A0ABX2TJ60_9PROT</name>
<reference evidence="2 3" key="1">
    <citation type="submission" date="2020-05" db="EMBL/GenBank/DDBJ databases">
        <title>Azospirillum oleiclasticum sp. nov, a nitrogen-fixing and heavy crude oil-emulsifying bacterium isolated from the crude oil of Yumen Oilfield.</title>
        <authorList>
            <person name="Wu D."/>
            <person name="Cai M."/>
            <person name="Zhang X."/>
        </authorList>
    </citation>
    <scope>NUCLEOTIDE SEQUENCE [LARGE SCALE GENOMIC DNA]</scope>
    <source>
        <strain evidence="2 3">ROY-1-1-2</strain>
    </source>
</reference>
<dbReference type="EMBL" id="JABFDB010000034">
    <property type="protein sequence ID" value="NYZ24057.1"/>
    <property type="molecule type" value="Genomic_DNA"/>
</dbReference>
<accession>A0ABX2TJ60</accession>
<organism evidence="2 3">
    <name type="scientific">Azospirillum oleiclasticum</name>
    <dbReference type="NCBI Taxonomy" id="2735135"/>
    <lineage>
        <taxon>Bacteria</taxon>
        <taxon>Pseudomonadati</taxon>
        <taxon>Pseudomonadota</taxon>
        <taxon>Alphaproteobacteria</taxon>
        <taxon>Rhodospirillales</taxon>
        <taxon>Azospirillaceae</taxon>
        <taxon>Azospirillum</taxon>
    </lineage>
</organism>
<evidence type="ECO:0000256" key="1">
    <source>
        <dbReference type="SAM" id="Phobius"/>
    </source>
</evidence>
<feature type="transmembrane region" description="Helical" evidence="1">
    <location>
        <begin position="865"/>
        <end position="882"/>
    </location>
</feature>
<dbReference type="Pfam" id="PF00873">
    <property type="entry name" value="ACR_tran"/>
    <property type="match status" value="1"/>
</dbReference>
<protein>
    <submittedName>
        <fullName evidence="2">Efflux RND transporter permease subunit</fullName>
    </submittedName>
</protein>
<keyword evidence="1" id="KW-0472">Membrane</keyword>
<feature type="transmembrane region" description="Helical" evidence="1">
    <location>
        <begin position="888"/>
        <end position="910"/>
    </location>
</feature>
<keyword evidence="3" id="KW-1185">Reference proteome</keyword>
<feature type="transmembrane region" description="Helical" evidence="1">
    <location>
        <begin position="325"/>
        <end position="347"/>
    </location>
</feature>
<proteinExistence type="predicted"/>
<dbReference type="Gene3D" id="3.30.70.1440">
    <property type="entry name" value="Multidrug efflux transporter AcrB pore domain"/>
    <property type="match status" value="1"/>
</dbReference>
<dbReference type="Gene3D" id="3.30.70.1320">
    <property type="entry name" value="Multidrug efflux transporter AcrB pore domain like"/>
    <property type="match status" value="1"/>
</dbReference>
<feature type="transmembrane region" description="Helical" evidence="1">
    <location>
        <begin position="452"/>
        <end position="475"/>
    </location>
</feature>
<dbReference type="PANTHER" id="PTHR32063:SF33">
    <property type="entry name" value="RND SUPERFAMILY EFFLUX PUMP PERMEASE COMPONENT"/>
    <property type="match status" value="1"/>
</dbReference>
<feature type="transmembrane region" description="Helical" evidence="1">
    <location>
        <begin position="992"/>
        <end position="1018"/>
    </location>
</feature>
<dbReference type="PRINTS" id="PR00702">
    <property type="entry name" value="ACRIFLAVINRP"/>
</dbReference>
<dbReference type="Proteomes" id="UP000584642">
    <property type="component" value="Unassembled WGS sequence"/>
</dbReference>
<dbReference type="SUPFAM" id="SSF82693">
    <property type="entry name" value="Multidrug efflux transporter AcrB pore domain, PN1, PN2, PC1 and PC2 subdomains"/>
    <property type="match status" value="2"/>
</dbReference>
<comment type="caution">
    <text evidence="2">The sequence shown here is derived from an EMBL/GenBank/DDBJ whole genome shotgun (WGS) entry which is preliminary data.</text>
</comment>
<dbReference type="InterPro" id="IPR001036">
    <property type="entry name" value="Acrflvin-R"/>
</dbReference>
<dbReference type="Gene3D" id="3.30.70.1430">
    <property type="entry name" value="Multidrug efflux transporter AcrB pore domain"/>
    <property type="match status" value="2"/>
</dbReference>
<evidence type="ECO:0000313" key="2">
    <source>
        <dbReference type="EMBL" id="NYZ24057.1"/>
    </source>
</evidence>
<feature type="transmembrane region" description="Helical" evidence="1">
    <location>
        <begin position="917"/>
        <end position="938"/>
    </location>
</feature>
<dbReference type="PANTHER" id="PTHR32063">
    <property type="match status" value="1"/>
</dbReference>
<gene>
    <name evidence="2" type="ORF">HND93_30505</name>
</gene>
<feature type="transmembrane region" description="Helical" evidence="1">
    <location>
        <begin position="12"/>
        <end position="31"/>
    </location>
</feature>
<dbReference type="RefSeq" id="WP_180285834.1">
    <property type="nucleotide sequence ID" value="NZ_JABFDB010000034.1"/>
</dbReference>
<evidence type="ECO:0000313" key="3">
    <source>
        <dbReference type="Proteomes" id="UP000584642"/>
    </source>
</evidence>
<sequence length="1051" mass="112480">MIRFFAGHPTAANVLMLTFFALGIMAVPTLLRETFPRIEPREVEVRVRYPGASPEDVERSVCRRIEDAIEGTDNVSEIACDSRDHLAIAKVEMVAGRDFDLFFSDIRTAIDGIDDFPDSAEEPVVTQLGRTEFVAAIVITGPDRATTLKALAQDVKTRMLRHGGIPKVDIVGFSDRQIRIEIPEVLARTLGLSLADIAAAVERQNIDLPVGEIKARDGIVRMRFTDQRLSVDAYRDIVVASSERGSQIRLGDIATITDLFEDAEVKTELDGRPAAVLNVSKTPEDDSLTVMGAIQDFLATERQQLPPTVSLSISRDVTSIIADRLDLLVTNAWQGLLLVFVTMWLFFGMRQAFWIAMGLPTSFLGAIAVMALLGYSINMLTMVGLLIVIGIVMDDAIVLSENIASHRALGKPPIQAAVDGAAEVGTGVIYSFMTTAAIFVPLAFLQGDLGELLRVIPVVMIVVLAFSIVEAFLILPNHLSHGGAPPAMRGPRKAAEDAVMWLRDRVVAPTTLAAVRWRYLTVGLCTFMFLATLALMAGGRVKFEAFPDLDGDVLEARIQLPPSATLADTEAAVSRVVAPLRTLAEGWKAGQPDGAEVVRSVLVTYNENADAGTTGPNLATVAVDLLNAEIRTVDNATILARWREALPGDIPAVRINLTEAVLGPAGRPLEFRLSGNDLGDLDRAADELKAWLGRYVGVVGVGDDLNPGKKELRIRLREGAGTLGLDSQAVASQIRAAYQGTIADEIQVGAESFEIEVRTASGDRDGLDDVDRFVVTTPAGGQVPLTAVAEITEARGFARINRIDRLPTVTVDGDVDAARANAADIVKDTVKRFLPDLRARHPGLEVSVEGATASAAETQASMMRGLLAGLVAVFLLLSFQFRSYAEPVAVMVVIPFALTGALLGHLVMGINFAMPSLLGVVSLAGIVVNGSILIIEFLKDNHDHDNPDVATAAARAAASRFRAILLTTTTTLAGLFPLLFETSLQAQTLIPLITSISFGLLSATVLITLVVPAFYGILDDLGLTSMAAERRSRAHGAPAPLQPAGVPQAPG</sequence>
<feature type="transmembrane region" description="Helical" evidence="1">
    <location>
        <begin position="958"/>
        <end position="980"/>
    </location>
</feature>
<dbReference type="Gene3D" id="1.20.1640.10">
    <property type="entry name" value="Multidrug efflux transporter AcrB transmembrane domain"/>
    <property type="match status" value="2"/>
</dbReference>
<dbReference type="SUPFAM" id="SSF82714">
    <property type="entry name" value="Multidrug efflux transporter AcrB TolC docking domain, DN and DC subdomains"/>
    <property type="match status" value="2"/>
</dbReference>
<dbReference type="InterPro" id="IPR027463">
    <property type="entry name" value="AcrB_DN_DC_subdom"/>
</dbReference>
<dbReference type="Gene3D" id="3.30.2090.10">
    <property type="entry name" value="Multidrug efflux transporter AcrB TolC docking domain, DN and DC subdomains"/>
    <property type="match status" value="2"/>
</dbReference>
<keyword evidence="1" id="KW-0812">Transmembrane</keyword>
<feature type="transmembrane region" description="Helical" evidence="1">
    <location>
        <begin position="382"/>
        <end position="404"/>
    </location>
</feature>